<dbReference type="OMA" id="TDNKSHR"/>
<dbReference type="GO" id="GO:0048468">
    <property type="term" value="P:cell development"/>
    <property type="evidence" value="ECO:0007669"/>
    <property type="project" value="UniProtKB-ARBA"/>
</dbReference>
<dbReference type="InterPro" id="IPR003598">
    <property type="entry name" value="Ig_sub2"/>
</dbReference>
<name>E9HNZ6_DAPPU</name>
<dbReference type="Gene3D" id="2.60.40.10">
    <property type="entry name" value="Immunoglobulins"/>
    <property type="match status" value="1"/>
</dbReference>
<dbReference type="Pfam" id="PF13927">
    <property type="entry name" value="Ig_3"/>
    <property type="match status" value="1"/>
</dbReference>
<feature type="compositionally biased region" description="Low complexity" evidence="2">
    <location>
        <begin position="43"/>
        <end position="53"/>
    </location>
</feature>
<evidence type="ECO:0000313" key="5">
    <source>
        <dbReference type="Proteomes" id="UP000000305"/>
    </source>
</evidence>
<evidence type="ECO:0000259" key="3">
    <source>
        <dbReference type="PROSITE" id="PS50835"/>
    </source>
</evidence>
<dbReference type="EMBL" id="GL732701">
    <property type="protein sequence ID" value="EFX66535.1"/>
    <property type="molecule type" value="Genomic_DNA"/>
</dbReference>
<dbReference type="SMART" id="SM00408">
    <property type="entry name" value="IGc2"/>
    <property type="match status" value="1"/>
</dbReference>
<feature type="non-terminal residue" evidence="4">
    <location>
        <position position="1"/>
    </location>
</feature>
<dbReference type="InterPro" id="IPR007110">
    <property type="entry name" value="Ig-like_dom"/>
</dbReference>
<evidence type="ECO:0000256" key="1">
    <source>
        <dbReference type="ARBA" id="ARBA00023319"/>
    </source>
</evidence>
<dbReference type="InterPro" id="IPR036179">
    <property type="entry name" value="Ig-like_dom_sf"/>
</dbReference>
<keyword evidence="5" id="KW-1185">Reference proteome</keyword>
<dbReference type="InterPro" id="IPR003599">
    <property type="entry name" value="Ig_sub"/>
</dbReference>
<dbReference type="InterPro" id="IPR013783">
    <property type="entry name" value="Ig-like_fold"/>
</dbReference>
<keyword evidence="1" id="KW-0393">Immunoglobulin domain</keyword>
<dbReference type="FunFam" id="2.60.40.10:FF:000026">
    <property type="entry name" value="roundabout homolog 2 isoform X1"/>
    <property type="match status" value="1"/>
</dbReference>
<reference evidence="4 5" key="1">
    <citation type="journal article" date="2011" name="Science">
        <title>The ecoresponsive genome of Daphnia pulex.</title>
        <authorList>
            <person name="Colbourne J.K."/>
            <person name="Pfrender M.E."/>
            <person name="Gilbert D."/>
            <person name="Thomas W.K."/>
            <person name="Tucker A."/>
            <person name="Oakley T.H."/>
            <person name="Tokishita S."/>
            <person name="Aerts A."/>
            <person name="Arnold G.J."/>
            <person name="Basu M.K."/>
            <person name="Bauer D.J."/>
            <person name="Caceres C.E."/>
            <person name="Carmel L."/>
            <person name="Casola C."/>
            <person name="Choi J.H."/>
            <person name="Detter J.C."/>
            <person name="Dong Q."/>
            <person name="Dusheyko S."/>
            <person name="Eads B.D."/>
            <person name="Frohlich T."/>
            <person name="Geiler-Samerotte K.A."/>
            <person name="Gerlach D."/>
            <person name="Hatcher P."/>
            <person name="Jogdeo S."/>
            <person name="Krijgsveld J."/>
            <person name="Kriventseva E.V."/>
            <person name="Kultz D."/>
            <person name="Laforsch C."/>
            <person name="Lindquist E."/>
            <person name="Lopez J."/>
            <person name="Manak J.R."/>
            <person name="Muller J."/>
            <person name="Pangilinan J."/>
            <person name="Patwardhan R.P."/>
            <person name="Pitluck S."/>
            <person name="Pritham E.J."/>
            <person name="Rechtsteiner A."/>
            <person name="Rho M."/>
            <person name="Rogozin I.B."/>
            <person name="Sakarya O."/>
            <person name="Salamov A."/>
            <person name="Schaack S."/>
            <person name="Shapiro H."/>
            <person name="Shiga Y."/>
            <person name="Skalitzky C."/>
            <person name="Smith Z."/>
            <person name="Souvorov A."/>
            <person name="Sung W."/>
            <person name="Tang Z."/>
            <person name="Tsuchiya D."/>
            <person name="Tu H."/>
            <person name="Vos H."/>
            <person name="Wang M."/>
            <person name="Wolf Y.I."/>
            <person name="Yamagata H."/>
            <person name="Yamada T."/>
            <person name="Ye Y."/>
            <person name="Shaw J.R."/>
            <person name="Andrews J."/>
            <person name="Crease T.J."/>
            <person name="Tang H."/>
            <person name="Lucas S.M."/>
            <person name="Robertson H.M."/>
            <person name="Bork P."/>
            <person name="Koonin E.V."/>
            <person name="Zdobnov E.M."/>
            <person name="Grigoriev I.V."/>
            <person name="Lynch M."/>
            <person name="Boore J.L."/>
        </authorList>
    </citation>
    <scope>NUCLEOTIDE SEQUENCE [LARGE SCALE GENOMIC DNA]</scope>
</reference>
<dbReference type="OrthoDB" id="6361337at2759"/>
<dbReference type="PANTHER" id="PTHR10075:SF14">
    <property type="entry name" value="CELL ADHESION MOLECULE DSCAM2-RELATED"/>
    <property type="match status" value="1"/>
</dbReference>
<evidence type="ECO:0000256" key="2">
    <source>
        <dbReference type="SAM" id="MobiDB-lite"/>
    </source>
</evidence>
<feature type="domain" description="Ig-like" evidence="3">
    <location>
        <begin position="1"/>
        <end position="107"/>
    </location>
</feature>
<feature type="region of interest" description="Disordered" evidence="2">
    <location>
        <begin position="41"/>
        <end position="61"/>
    </location>
</feature>
<dbReference type="eggNOG" id="KOG4222">
    <property type="taxonomic scope" value="Eukaryota"/>
</dbReference>
<dbReference type="STRING" id="6669.E9HNZ6"/>
<dbReference type="Proteomes" id="UP000000305">
    <property type="component" value="Unassembled WGS sequence"/>
</dbReference>
<dbReference type="PANTHER" id="PTHR10075">
    <property type="entry name" value="BASIGIN RELATED"/>
    <property type="match status" value="1"/>
</dbReference>
<dbReference type="PROSITE" id="PS50835">
    <property type="entry name" value="IG_LIKE"/>
    <property type="match status" value="1"/>
</dbReference>
<sequence length="118" mass="12842">PRITEHPTDMTVARNDPVTLKCSADGSPAPTIEWYRDGELIVSSNGQQQQHSKSGGGGGNSHRVMLPGGDLFFFRVVHGRKESDAGLYWCLARNPQGSSRSRNATLTVACKCNVESHF</sequence>
<proteinExistence type="predicted"/>
<dbReference type="KEGG" id="dpx:DAPPUDRAFT_17267"/>
<organism evidence="4 5">
    <name type="scientific">Daphnia pulex</name>
    <name type="common">Water flea</name>
    <dbReference type="NCBI Taxonomy" id="6669"/>
    <lineage>
        <taxon>Eukaryota</taxon>
        <taxon>Metazoa</taxon>
        <taxon>Ecdysozoa</taxon>
        <taxon>Arthropoda</taxon>
        <taxon>Crustacea</taxon>
        <taxon>Branchiopoda</taxon>
        <taxon>Diplostraca</taxon>
        <taxon>Cladocera</taxon>
        <taxon>Anomopoda</taxon>
        <taxon>Daphniidae</taxon>
        <taxon>Daphnia</taxon>
    </lineage>
</organism>
<accession>E9HNZ6</accession>
<feature type="non-terminal residue" evidence="4">
    <location>
        <position position="118"/>
    </location>
</feature>
<dbReference type="PhylomeDB" id="E9HNZ6"/>
<dbReference type="HOGENOM" id="CLU_145026_0_1_1"/>
<gene>
    <name evidence="4" type="ORF">DAPPUDRAFT_17267</name>
</gene>
<dbReference type="AlphaFoldDB" id="E9HNZ6"/>
<dbReference type="SUPFAM" id="SSF48726">
    <property type="entry name" value="Immunoglobulin"/>
    <property type="match status" value="1"/>
</dbReference>
<evidence type="ECO:0000313" key="4">
    <source>
        <dbReference type="EMBL" id="EFX66535.1"/>
    </source>
</evidence>
<protein>
    <recommendedName>
        <fullName evidence="3">Ig-like domain-containing protein</fullName>
    </recommendedName>
</protein>
<dbReference type="InParanoid" id="E9HNZ6"/>
<dbReference type="SMART" id="SM00409">
    <property type="entry name" value="IG"/>
    <property type="match status" value="1"/>
</dbReference>